<evidence type="ECO:0000313" key="1">
    <source>
        <dbReference type="EMBL" id="KAH3700365.1"/>
    </source>
</evidence>
<keyword evidence="2" id="KW-1185">Reference proteome</keyword>
<evidence type="ECO:0000313" key="2">
    <source>
        <dbReference type="Proteomes" id="UP000828390"/>
    </source>
</evidence>
<reference evidence="1" key="1">
    <citation type="journal article" date="2019" name="bioRxiv">
        <title>The Genome of the Zebra Mussel, Dreissena polymorpha: A Resource for Invasive Species Research.</title>
        <authorList>
            <person name="McCartney M.A."/>
            <person name="Auch B."/>
            <person name="Kono T."/>
            <person name="Mallez S."/>
            <person name="Zhang Y."/>
            <person name="Obille A."/>
            <person name="Becker A."/>
            <person name="Abrahante J.E."/>
            <person name="Garbe J."/>
            <person name="Badalamenti J.P."/>
            <person name="Herman A."/>
            <person name="Mangelson H."/>
            <person name="Liachko I."/>
            <person name="Sullivan S."/>
            <person name="Sone E.D."/>
            <person name="Koren S."/>
            <person name="Silverstein K.A.T."/>
            <person name="Beckman K.B."/>
            <person name="Gohl D.M."/>
        </authorList>
    </citation>
    <scope>NUCLEOTIDE SEQUENCE</scope>
    <source>
        <strain evidence="1">Duluth1</strain>
        <tissue evidence="1">Whole animal</tissue>
    </source>
</reference>
<proteinExistence type="predicted"/>
<comment type="caution">
    <text evidence="1">The sequence shown here is derived from an EMBL/GenBank/DDBJ whole genome shotgun (WGS) entry which is preliminary data.</text>
</comment>
<accession>A0A9D4BET9</accession>
<gene>
    <name evidence="1" type="ORF">DPMN_075341</name>
</gene>
<organism evidence="1 2">
    <name type="scientific">Dreissena polymorpha</name>
    <name type="common">Zebra mussel</name>
    <name type="synonym">Mytilus polymorpha</name>
    <dbReference type="NCBI Taxonomy" id="45954"/>
    <lineage>
        <taxon>Eukaryota</taxon>
        <taxon>Metazoa</taxon>
        <taxon>Spiralia</taxon>
        <taxon>Lophotrochozoa</taxon>
        <taxon>Mollusca</taxon>
        <taxon>Bivalvia</taxon>
        <taxon>Autobranchia</taxon>
        <taxon>Heteroconchia</taxon>
        <taxon>Euheterodonta</taxon>
        <taxon>Imparidentia</taxon>
        <taxon>Neoheterodontei</taxon>
        <taxon>Myida</taxon>
        <taxon>Dreissenoidea</taxon>
        <taxon>Dreissenidae</taxon>
        <taxon>Dreissena</taxon>
    </lineage>
</organism>
<sequence length="98" mass="11458">MDDSSESNLLDQFLDQLGFSEKAFKIDMFDKLTIARTLSARKLQKCDDTDRMFVGSQREGVGLQYIHDADVLQTYKECYYFESNSLKDQKTRPEAWLE</sequence>
<reference evidence="1" key="2">
    <citation type="submission" date="2020-11" db="EMBL/GenBank/DDBJ databases">
        <authorList>
            <person name="McCartney M.A."/>
            <person name="Auch B."/>
            <person name="Kono T."/>
            <person name="Mallez S."/>
            <person name="Becker A."/>
            <person name="Gohl D.M."/>
            <person name="Silverstein K.A.T."/>
            <person name="Koren S."/>
            <person name="Bechman K.B."/>
            <person name="Herman A."/>
            <person name="Abrahante J.E."/>
            <person name="Garbe J."/>
        </authorList>
    </citation>
    <scope>NUCLEOTIDE SEQUENCE</scope>
    <source>
        <strain evidence="1">Duluth1</strain>
        <tissue evidence="1">Whole animal</tissue>
    </source>
</reference>
<dbReference type="AlphaFoldDB" id="A0A9D4BET9"/>
<dbReference type="EMBL" id="JAIWYP010000015">
    <property type="protein sequence ID" value="KAH3700365.1"/>
    <property type="molecule type" value="Genomic_DNA"/>
</dbReference>
<protein>
    <submittedName>
        <fullName evidence="1">Uncharacterized protein</fullName>
    </submittedName>
</protein>
<name>A0A9D4BET9_DREPO</name>
<dbReference type="Proteomes" id="UP000828390">
    <property type="component" value="Unassembled WGS sequence"/>
</dbReference>